<proteinExistence type="predicted"/>
<gene>
    <name evidence="1" type="ORF">CLV42_102607</name>
</gene>
<dbReference type="AlphaFoldDB" id="A0A2P8GM51"/>
<accession>A0A2P8GM51</accession>
<evidence type="ECO:0000313" key="1">
    <source>
        <dbReference type="EMBL" id="PSL35033.1"/>
    </source>
</evidence>
<reference evidence="1 2" key="1">
    <citation type="submission" date="2018-03" db="EMBL/GenBank/DDBJ databases">
        <title>Genomic Encyclopedia of Archaeal and Bacterial Type Strains, Phase II (KMG-II): from individual species to whole genera.</title>
        <authorList>
            <person name="Goeker M."/>
        </authorList>
    </citation>
    <scope>NUCLEOTIDE SEQUENCE [LARGE SCALE GENOMIC DNA]</scope>
    <source>
        <strain evidence="1 2">DSM 18107</strain>
    </source>
</reference>
<organism evidence="1 2">
    <name type="scientific">Chitinophaga ginsengisoli</name>
    <dbReference type="NCBI Taxonomy" id="363837"/>
    <lineage>
        <taxon>Bacteria</taxon>
        <taxon>Pseudomonadati</taxon>
        <taxon>Bacteroidota</taxon>
        <taxon>Chitinophagia</taxon>
        <taxon>Chitinophagales</taxon>
        <taxon>Chitinophagaceae</taxon>
        <taxon>Chitinophaga</taxon>
    </lineage>
</organism>
<comment type="caution">
    <text evidence="1">The sequence shown here is derived from an EMBL/GenBank/DDBJ whole genome shotgun (WGS) entry which is preliminary data.</text>
</comment>
<keyword evidence="2" id="KW-1185">Reference proteome</keyword>
<dbReference type="EMBL" id="PYGK01000002">
    <property type="protein sequence ID" value="PSL35033.1"/>
    <property type="molecule type" value="Genomic_DNA"/>
</dbReference>
<name>A0A2P8GM51_9BACT</name>
<sequence length="90" mass="10154">MIVSRSVADNQAAAQSGNKYGCYGEIFKSFHVVKFISVMNVELSVCSPFKLLFSFNNDKTMPDPVMNCYLLLTPAMRFKSPNRLSYLMIS</sequence>
<evidence type="ECO:0000313" key="2">
    <source>
        <dbReference type="Proteomes" id="UP000240978"/>
    </source>
</evidence>
<dbReference type="Proteomes" id="UP000240978">
    <property type="component" value="Unassembled WGS sequence"/>
</dbReference>
<protein>
    <submittedName>
        <fullName evidence="1">Uncharacterized protein</fullName>
    </submittedName>
</protein>